<dbReference type="SUPFAM" id="SSF55073">
    <property type="entry name" value="Nucleotide cyclase"/>
    <property type="match status" value="1"/>
</dbReference>
<feature type="transmembrane region" description="Helical" evidence="2">
    <location>
        <begin position="374"/>
        <end position="393"/>
    </location>
</feature>
<proteinExistence type="predicted"/>
<dbReference type="RefSeq" id="WP_045160377.1">
    <property type="nucleotide sequence ID" value="NZ_JYHV01000006.1"/>
</dbReference>
<keyword evidence="2" id="KW-0472">Membrane</keyword>
<evidence type="ECO:0000313" key="4">
    <source>
        <dbReference type="EMBL" id="KJH84588.1"/>
    </source>
</evidence>
<dbReference type="SMART" id="SM01080">
    <property type="entry name" value="CHASE2"/>
    <property type="match status" value="1"/>
</dbReference>
<dbReference type="PROSITE" id="PS51257">
    <property type="entry name" value="PROKAR_LIPOPROTEIN"/>
    <property type="match status" value="1"/>
</dbReference>
<feature type="region of interest" description="Disordered" evidence="1">
    <location>
        <begin position="150"/>
        <end position="169"/>
    </location>
</feature>
<name>A0A0D9AUA1_STUST</name>
<dbReference type="PANTHER" id="PTHR43081">
    <property type="entry name" value="ADENYLATE CYCLASE, TERMINAL-DIFFERENTIATION SPECIFIC-RELATED"/>
    <property type="match status" value="1"/>
</dbReference>
<dbReference type="SMART" id="SM00044">
    <property type="entry name" value="CYCc"/>
    <property type="match status" value="1"/>
</dbReference>
<organism evidence="4 5">
    <name type="scientific">Stutzerimonas stutzeri</name>
    <name type="common">Pseudomonas stutzeri</name>
    <dbReference type="NCBI Taxonomy" id="316"/>
    <lineage>
        <taxon>Bacteria</taxon>
        <taxon>Pseudomonadati</taxon>
        <taxon>Pseudomonadota</taxon>
        <taxon>Gammaproteobacteria</taxon>
        <taxon>Pseudomonadales</taxon>
        <taxon>Pseudomonadaceae</taxon>
        <taxon>Stutzerimonas</taxon>
    </lineage>
</organism>
<gene>
    <name evidence="4" type="ORF">UF78_02000</name>
</gene>
<comment type="caution">
    <text evidence="4">The sequence shown here is derived from an EMBL/GenBank/DDBJ whole genome shotgun (WGS) entry which is preliminary data.</text>
</comment>
<dbReference type="AlphaFoldDB" id="A0A0D9AUA1"/>
<dbReference type="PATRIC" id="fig|316.101.peg.27"/>
<dbReference type="InterPro" id="IPR001054">
    <property type="entry name" value="A/G_cyclase"/>
</dbReference>
<dbReference type="InterPro" id="IPR029787">
    <property type="entry name" value="Nucleotide_cyclase"/>
</dbReference>
<dbReference type="EMBL" id="JYHV01000006">
    <property type="protein sequence ID" value="KJH84588.1"/>
    <property type="molecule type" value="Genomic_DNA"/>
</dbReference>
<dbReference type="OrthoDB" id="9806704at2"/>
<evidence type="ECO:0000256" key="2">
    <source>
        <dbReference type="SAM" id="Phobius"/>
    </source>
</evidence>
<protein>
    <submittedName>
        <fullName evidence="4">Guanylate cyclase</fullName>
    </submittedName>
</protein>
<reference evidence="4 5" key="1">
    <citation type="submission" date="2015-02" db="EMBL/GenBank/DDBJ databases">
        <title>Draft genome sequence of Pseudomonas stutzeri NT0128 isolated from wheat (Triticum turgidum) rhizosphere.</title>
        <authorList>
            <person name="Tovi N."/>
            <person name="Frenk S."/>
            <person name="Hadar Y."/>
            <person name="Minz D."/>
        </authorList>
    </citation>
    <scope>NUCLEOTIDE SEQUENCE [LARGE SCALE GENOMIC DNA]</scope>
    <source>
        <strain evidence="4 5">NT0128</strain>
    </source>
</reference>
<feature type="transmembrane region" description="Helical" evidence="2">
    <location>
        <begin position="399"/>
        <end position="419"/>
    </location>
</feature>
<accession>A0A0D9AUA1</accession>
<evidence type="ECO:0000259" key="3">
    <source>
        <dbReference type="PROSITE" id="PS50125"/>
    </source>
</evidence>
<dbReference type="PROSITE" id="PS50125">
    <property type="entry name" value="GUANYLATE_CYCLASE_2"/>
    <property type="match status" value="1"/>
</dbReference>
<dbReference type="GO" id="GO:0035556">
    <property type="term" value="P:intracellular signal transduction"/>
    <property type="evidence" value="ECO:0007669"/>
    <property type="project" value="InterPro"/>
</dbReference>
<dbReference type="GO" id="GO:0006171">
    <property type="term" value="P:cAMP biosynthetic process"/>
    <property type="evidence" value="ECO:0007669"/>
    <property type="project" value="TreeGrafter"/>
</dbReference>
<evidence type="ECO:0000313" key="5">
    <source>
        <dbReference type="Proteomes" id="UP000032487"/>
    </source>
</evidence>
<dbReference type="Pfam" id="PF00211">
    <property type="entry name" value="Guanylate_cyc"/>
    <property type="match status" value="1"/>
</dbReference>
<feature type="compositionally biased region" description="Low complexity" evidence="1">
    <location>
        <begin position="151"/>
        <end position="163"/>
    </location>
</feature>
<feature type="transmembrane region" description="Helical" evidence="2">
    <location>
        <begin position="345"/>
        <end position="367"/>
    </location>
</feature>
<dbReference type="GO" id="GO:0004016">
    <property type="term" value="F:adenylate cyclase activity"/>
    <property type="evidence" value="ECO:0007669"/>
    <property type="project" value="UniProtKB-ARBA"/>
</dbReference>
<dbReference type="Proteomes" id="UP000032487">
    <property type="component" value="Unassembled WGS sequence"/>
</dbReference>
<evidence type="ECO:0000256" key="1">
    <source>
        <dbReference type="SAM" id="MobiDB-lite"/>
    </source>
</evidence>
<keyword evidence="2" id="KW-1133">Transmembrane helix</keyword>
<keyword evidence="2" id="KW-0812">Transmembrane</keyword>
<dbReference type="CDD" id="cd07302">
    <property type="entry name" value="CHD"/>
    <property type="match status" value="1"/>
</dbReference>
<dbReference type="InterPro" id="IPR007890">
    <property type="entry name" value="CHASE2"/>
</dbReference>
<feature type="domain" description="Guanylate cyclase" evidence="3">
    <location>
        <begin position="464"/>
        <end position="596"/>
    </location>
</feature>
<dbReference type="PANTHER" id="PTHR43081:SF20">
    <property type="entry name" value="TWO-COMPONENT RESPONSE REGULATOR"/>
    <property type="match status" value="1"/>
</dbReference>
<dbReference type="Gene3D" id="3.30.70.1230">
    <property type="entry name" value="Nucleotide cyclase"/>
    <property type="match status" value="1"/>
</dbReference>
<dbReference type="Pfam" id="PF05226">
    <property type="entry name" value="CHASE2"/>
    <property type="match status" value="1"/>
</dbReference>
<dbReference type="InterPro" id="IPR050697">
    <property type="entry name" value="Adenylyl/Guanylyl_Cyclase_3/4"/>
</dbReference>
<sequence>MISPRALAPRLLLAMAGLLAACALYLAEPLILQSLRNSLFDQYQRWQPRATPAQTPVRVVDIDEASLARLGQWPWPRDLLAQLLEHLHRAGAAVVVFDVLFAEPDRSSPRRLLSLPTLSPELARQLSALPDHDQLFAAALARQPSVLGFASTRSPSQTSPSSRFGVQSSAKAEQPRFATYAGTVSALPLLDRAAAGSGAMTFQPDADGVVRRVPVMIRVGERLFPSLSAEALRIYLGQNRYRIETTDGGAVEQVGIGPLTLPTNRQGELWLHYRRDPSSQSVPAWRVLQEASAARFQGSIVLIGSSAQGLQDLRFSPLGEILPGVQIHAQAIEQVLDGTLLQRPFWASPLEALTLLLAGLLLGALTLGSGALTGAWVVAIMLTALNVLAWWAYSRHGLLLDALTLSIGLLLVYLGVSLARHRASEHQQRWLREAFSRYISPNLVRHLVRHPEQLQLGGERRCCSFVFTDITDFTTLMERQSPEQVVGMLNEYLEGIIQIAFLHEGTLERIVGDGMAILFSAPLMQADHQCRALACAMEIRRFTRTYTATQHALGIPLGRTRISAHSGEVVVGNFGGATLFDYRALGDAVNVAARLEGLNRYLGTDLCVSETVRAANPSVPMRAIGDVLLKGKSRPIRLYEPCEATQDNDYDAAYRLLASEHEDATEAFERLHAERPDDALVRYQLQRLRTGQRGERILMTDK</sequence>